<keyword evidence="1" id="KW-0812">Transmembrane</keyword>
<dbReference type="SUPFAM" id="SSF82693">
    <property type="entry name" value="Multidrug efflux transporter AcrB pore domain, PN1, PN2, PC1 and PC2 subdomains"/>
    <property type="match status" value="2"/>
</dbReference>
<dbReference type="InterPro" id="IPR001036">
    <property type="entry name" value="Acrflvin-R"/>
</dbReference>
<accession>A0A090R709</accession>
<comment type="caution">
    <text evidence="2">The sequence shown here is derived from an EMBL/GenBank/DDBJ whole genome shotgun (WGS) entry which is preliminary data.</text>
</comment>
<dbReference type="InterPro" id="IPR027463">
    <property type="entry name" value="AcrB_DN_DC_subdom"/>
</dbReference>
<dbReference type="PRINTS" id="PR00702">
    <property type="entry name" value="ACRIFLAVINRP"/>
</dbReference>
<dbReference type="PANTHER" id="PTHR32063">
    <property type="match status" value="1"/>
</dbReference>
<dbReference type="STRING" id="754436.JCM19237_6301"/>
<dbReference type="SUPFAM" id="SSF82714">
    <property type="entry name" value="Multidrug efflux transporter AcrB TolC docking domain, DN and DC subdomains"/>
    <property type="match status" value="1"/>
</dbReference>
<evidence type="ECO:0000313" key="2">
    <source>
        <dbReference type="EMBL" id="GAL03407.1"/>
    </source>
</evidence>
<dbReference type="Proteomes" id="UP000029227">
    <property type="component" value="Unassembled WGS sequence"/>
</dbReference>
<keyword evidence="1" id="KW-0472">Membrane</keyword>
<dbReference type="EMBL" id="BBMN01000002">
    <property type="protein sequence ID" value="GAL03407.1"/>
    <property type="molecule type" value="Genomic_DNA"/>
</dbReference>
<dbReference type="Gene3D" id="3.30.70.1320">
    <property type="entry name" value="Multidrug efflux transporter AcrB pore domain like"/>
    <property type="match status" value="1"/>
</dbReference>
<organism evidence="2 3">
    <name type="scientific">Photobacterium aphoticum</name>
    <dbReference type="NCBI Taxonomy" id="754436"/>
    <lineage>
        <taxon>Bacteria</taxon>
        <taxon>Pseudomonadati</taxon>
        <taxon>Pseudomonadota</taxon>
        <taxon>Gammaproteobacteria</taxon>
        <taxon>Vibrionales</taxon>
        <taxon>Vibrionaceae</taxon>
        <taxon>Photobacterium</taxon>
    </lineage>
</organism>
<dbReference type="GO" id="GO:0005886">
    <property type="term" value="C:plasma membrane"/>
    <property type="evidence" value="ECO:0007669"/>
    <property type="project" value="TreeGrafter"/>
</dbReference>
<proteinExistence type="predicted"/>
<dbReference type="Gene3D" id="3.30.2090.10">
    <property type="entry name" value="Multidrug efflux transporter AcrB TolC docking domain, DN and DC subdomains"/>
    <property type="match status" value="1"/>
</dbReference>
<reference evidence="2 3" key="1">
    <citation type="journal article" date="2014" name="Genome Announc.">
        <title>Draft Genome Sequences of Two Vibrionaceae Species, Vibrio ponticus C121 and Photobacterium aphoticum C119, Isolated as Coral Reef Microbiota.</title>
        <authorList>
            <person name="Al-saari N."/>
            <person name="Meirelles P.M."/>
            <person name="Mino S."/>
            <person name="Suda W."/>
            <person name="Oshima K."/>
            <person name="Hattori M."/>
            <person name="Ohkuma M."/>
            <person name="Thompson F.L."/>
            <person name="Gomez-Gil B."/>
            <person name="Sawabe T."/>
            <person name="Sawabe T."/>
        </authorList>
    </citation>
    <scope>NUCLEOTIDE SEQUENCE [LARGE SCALE GENOMIC DNA]</scope>
    <source>
        <strain evidence="2 3">JCM 19237</strain>
    </source>
</reference>
<dbReference type="eggNOG" id="COG0841">
    <property type="taxonomic scope" value="Bacteria"/>
</dbReference>
<protein>
    <submittedName>
        <fullName evidence="2">Cobalt-zinc-cadmium resistance protein CzcA</fullName>
    </submittedName>
</protein>
<sequence length="451" mass="48719">MSLLPVISNIRLLILAVALLIVSGLSALSTLPRAEDPVIHNRYATVITHLPGATAERIEALITEKIETSLRQLDEVQLLTSMSRPGISVIQIELKDAITDASPVWSEARDKLTDVEPLLPPGASTPELDDDHGYAFTVITALAWQGDTEPDLLTLRRYAIEWGNRLRNLSGVEFVDTYGLVDEEILVSLDPAATSVLGRSAISLSHAINNADAKNAAGELVNGANRFTLEVSDALDSLDRVRRVPIAMDDNGYLIRLEDIATVQRQAAAPAAELAYIDGRPTVLVAARMQPSLRVDQWTDRVKALMAQFNADIPSNVATSIIFEQQGYTETRLSELNNSLLVGFSIILVVLFLTLGGRSALIVALSLPLTSLVTLAMMKFTGLPINQMSVTGLIVALGIMVDNAIVMVDTIAHYKQVGCTKMEAAIKAIQHLWVPLLGSTLTTVLAFALSS</sequence>
<dbReference type="PANTHER" id="PTHR32063:SF18">
    <property type="entry name" value="CATION EFFLUX SYSTEM PROTEIN"/>
    <property type="match status" value="1"/>
</dbReference>
<feature type="transmembrane region" description="Helical" evidence="1">
    <location>
        <begin position="390"/>
        <end position="412"/>
    </location>
</feature>
<feature type="transmembrane region" description="Helical" evidence="1">
    <location>
        <begin position="432"/>
        <end position="450"/>
    </location>
</feature>
<evidence type="ECO:0000313" key="3">
    <source>
        <dbReference type="Proteomes" id="UP000029227"/>
    </source>
</evidence>
<dbReference type="Gene3D" id="3.30.70.1430">
    <property type="entry name" value="Multidrug efflux transporter AcrB pore domain"/>
    <property type="match status" value="1"/>
</dbReference>
<dbReference type="AlphaFoldDB" id="A0A090R709"/>
<dbReference type="GO" id="GO:0042910">
    <property type="term" value="F:xenobiotic transmembrane transporter activity"/>
    <property type="evidence" value="ECO:0007669"/>
    <property type="project" value="TreeGrafter"/>
</dbReference>
<dbReference type="SUPFAM" id="SSF82866">
    <property type="entry name" value="Multidrug efflux transporter AcrB transmembrane domain"/>
    <property type="match status" value="1"/>
</dbReference>
<dbReference type="Gene3D" id="1.20.1640.10">
    <property type="entry name" value="Multidrug efflux transporter AcrB transmembrane domain"/>
    <property type="match status" value="1"/>
</dbReference>
<dbReference type="Pfam" id="PF00873">
    <property type="entry name" value="ACR_tran"/>
    <property type="match status" value="1"/>
</dbReference>
<feature type="transmembrane region" description="Helical" evidence="1">
    <location>
        <begin position="336"/>
        <end position="353"/>
    </location>
</feature>
<evidence type="ECO:0000256" key="1">
    <source>
        <dbReference type="SAM" id="Phobius"/>
    </source>
</evidence>
<keyword evidence="1" id="KW-1133">Transmembrane helix</keyword>
<name>A0A090R709_9GAMM</name>
<gene>
    <name evidence="2" type="ORF">JCM19237_6301</name>
</gene>